<protein>
    <submittedName>
        <fullName evidence="2">Uncharacterized protein</fullName>
    </submittedName>
</protein>
<feature type="compositionally biased region" description="Low complexity" evidence="1">
    <location>
        <begin position="48"/>
        <end position="57"/>
    </location>
</feature>
<dbReference type="AlphaFoldDB" id="A0A378T8X9"/>
<feature type="compositionally biased region" description="Basic and acidic residues" evidence="1">
    <location>
        <begin position="9"/>
        <end position="19"/>
    </location>
</feature>
<reference evidence="2 3" key="1">
    <citation type="submission" date="2018-06" db="EMBL/GenBank/DDBJ databases">
        <authorList>
            <consortium name="Pathogen Informatics"/>
            <person name="Doyle S."/>
        </authorList>
    </citation>
    <scope>NUCLEOTIDE SEQUENCE [LARGE SCALE GENOMIC DNA]</scope>
    <source>
        <strain evidence="2 3">NCTC10821</strain>
    </source>
</reference>
<name>A0A378T8X9_9MYCO</name>
<feature type="compositionally biased region" description="Basic residues" evidence="1">
    <location>
        <begin position="198"/>
        <end position="213"/>
    </location>
</feature>
<sequence length="250" mass="28552">MIHQGPGRADCRPDHHEQNRQGQSSGCDVQQRDDQRSQRRQQHRSGEVEVPAAVGAARNEVQCRNKHQQRQRGHRHRCAPTPELGQQSADQGATARRRGLTHRDGRQCADSAPSIQGLIDARVDADHHASCAESAESPADHDDGKHRRGGGQDRTGRQGRHRERKRQTQPPPLREASDQRHRHCGAQRPHRDDPLGGGKRHPQGRRYRRQRHRWSTDGDGDGSDQRAQHDSASPRRRCRVRRLRHQRCLF</sequence>
<feature type="compositionally biased region" description="Basic and acidic residues" evidence="1">
    <location>
        <begin position="223"/>
        <end position="233"/>
    </location>
</feature>
<gene>
    <name evidence="2" type="ORF">NCTC10821_00100</name>
</gene>
<feature type="compositionally biased region" description="Basic residues" evidence="1">
    <location>
        <begin position="157"/>
        <end position="167"/>
    </location>
</feature>
<feature type="region of interest" description="Disordered" evidence="1">
    <location>
        <begin position="1"/>
        <end position="238"/>
    </location>
</feature>
<feature type="compositionally biased region" description="Basic and acidic residues" evidence="1">
    <location>
        <begin position="138"/>
        <end position="156"/>
    </location>
</feature>
<feature type="compositionally biased region" description="Basic residues" evidence="1">
    <location>
        <begin position="64"/>
        <end position="78"/>
    </location>
</feature>
<dbReference type="Proteomes" id="UP000254978">
    <property type="component" value="Unassembled WGS sequence"/>
</dbReference>
<keyword evidence="3" id="KW-1185">Reference proteome</keyword>
<accession>A0A378T8X9</accession>
<proteinExistence type="predicted"/>
<dbReference type="EMBL" id="UGQT01000001">
    <property type="protein sequence ID" value="STZ56607.1"/>
    <property type="molecule type" value="Genomic_DNA"/>
</dbReference>
<feature type="compositionally biased region" description="Basic and acidic residues" evidence="1">
    <location>
        <begin position="121"/>
        <end position="130"/>
    </location>
</feature>
<organism evidence="2 3">
    <name type="scientific">Mycolicibacterium tokaiense</name>
    <dbReference type="NCBI Taxonomy" id="39695"/>
    <lineage>
        <taxon>Bacteria</taxon>
        <taxon>Bacillati</taxon>
        <taxon>Actinomycetota</taxon>
        <taxon>Actinomycetes</taxon>
        <taxon>Mycobacteriales</taxon>
        <taxon>Mycobacteriaceae</taxon>
        <taxon>Mycolicibacterium</taxon>
    </lineage>
</organism>
<evidence type="ECO:0000313" key="3">
    <source>
        <dbReference type="Proteomes" id="UP000254978"/>
    </source>
</evidence>
<evidence type="ECO:0000256" key="1">
    <source>
        <dbReference type="SAM" id="MobiDB-lite"/>
    </source>
</evidence>
<evidence type="ECO:0000313" key="2">
    <source>
        <dbReference type="EMBL" id="STZ56607.1"/>
    </source>
</evidence>